<name>A0ABV3JTB0_STRON</name>
<gene>
    <name evidence="1" type="ORF">AB0L16_03655</name>
</gene>
<dbReference type="EMBL" id="JBFAUK010000002">
    <property type="protein sequence ID" value="MEV5505559.1"/>
    <property type="molecule type" value="Genomic_DNA"/>
</dbReference>
<evidence type="ECO:0000313" key="1">
    <source>
        <dbReference type="EMBL" id="MEV5505559.1"/>
    </source>
</evidence>
<comment type="caution">
    <text evidence="1">The sequence shown here is derived from an EMBL/GenBank/DDBJ whole genome shotgun (WGS) entry which is preliminary data.</text>
</comment>
<keyword evidence="2" id="KW-1185">Reference proteome</keyword>
<proteinExistence type="predicted"/>
<protein>
    <submittedName>
        <fullName evidence="1">Uncharacterized protein</fullName>
    </submittedName>
</protein>
<reference evidence="1 2" key="1">
    <citation type="submission" date="2024-06" db="EMBL/GenBank/DDBJ databases">
        <title>The Natural Products Discovery Center: Release of the First 8490 Sequenced Strains for Exploring Actinobacteria Biosynthetic Diversity.</title>
        <authorList>
            <person name="Kalkreuter E."/>
            <person name="Kautsar S.A."/>
            <person name="Yang D."/>
            <person name="Bader C.D."/>
            <person name="Teijaro C.N."/>
            <person name="Fluegel L."/>
            <person name="Davis C.M."/>
            <person name="Simpson J.R."/>
            <person name="Lauterbach L."/>
            <person name="Steele A.D."/>
            <person name="Gui C."/>
            <person name="Meng S."/>
            <person name="Li G."/>
            <person name="Viehrig K."/>
            <person name="Ye F."/>
            <person name="Su P."/>
            <person name="Kiefer A.F."/>
            <person name="Nichols A."/>
            <person name="Cepeda A.J."/>
            <person name="Yan W."/>
            <person name="Fan B."/>
            <person name="Jiang Y."/>
            <person name="Adhikari A."/>
            <person name="Zheng C.-J."/>
            <person name="Schuster L."/>
            <person name="Cowan T.M."/>
            <person name="Smanski M.J."/>
            <person name="Chevrette M.G."/>
            <person name="De Carvalho L.P.S."/>
            <person name="Shen B."/>
        </authorList>
    </citation>
    <scope>NUCLEOTIDE SEQUENCE [LARGE SCALE GENOMIC DNA]</scope>
    <source>
        <strain evidence="1 2">NPDC052347</strain>
    </source>
</reference>
<accession>A0ABV3JTB0</accession>
<sequence>MNRYTYREADTMLTARFFFDAGSGIVLWAATPETKEVWGYPIELDRLPISHGLRDNLARLIARYDTSLNWDYPPHPGPWREAECQDFNEAVHQALDRLRTELGPAWQIYDEFYPLHEDPDLDRYLADPAGFVRT</sequence>
<dbReference type="RefSeq" id="WP_364852322.1">
    <property type="nucleotide sequence ID" value="NZ_JBFAUK010000002.1"/>
</dbReference>
<evidence type="ECO:0000313" key="2">
    <source>
        <dbReference type="Proteomes" id="UP001552594"/>
    </source>
</evidence>
<dbReference type="Proteomes" id="UP001552594">
    <property type="component" value="Unassembled WGS sequence"/>
</dbReference>
<organism evidence="1 2">
    <name type="scientific">Streptomyces orinoci</name>
    <name type="common">Streptoverticillium orinoci</name>
    <dbReference type="NCBI Taxonomy" id="67339"/>
    <lineage>
        <taxon>Bacteria</taxon>
        <taxon>Bacillati</taxon>
        <taxon>Actinomycetota</taxon>
        <taxon>Actinomycetes</taxon>
        <taxon>Kitasatosporales</taxon>
        <taxon>Streptomycetaceae</taxon>
        <taxon>Streptomyces</taxon>
    </lineage>
</organism>